<dbReference type="InterPro" id="IPR025851">
    <property type="entry name" value="SUKH-4"/>
</dbReference>
<comment type="caution">
    <text evidence="1">The sequence shown here is derived from an EMBL/GenBank/DDBJ whole genome shotgun (WGS) entry which is preliminary data.</text>
</comment>
<sequence length="369" mass="40067">MSEAVADPGSRAFLAEHGLPEAAAYLDFGVLAQGRLAELTAWPGGPVVGDGRLLVLGEPEYGSGQVVLDAVSGDVWLAEWTDGDLRRDLLASDLPAFVGLLREAESVARAAEDREAGNGHRGAGITQAVVQVAEERMREVDPRLFETVARPAHWGTVVRVEALAWGAWPGTAGPGGLAYEFGADLVEELALLSGERGVRRYRPEELPPALTHEPTRRLLTETGLALDGQLFVVPPEGPLRSMAQAHAEPGPLRDHLAVGWWVEGLPIALDGATGRVEVPPRFGDGRPDRYLNRDLSALLYALWTYEKLRDEWWQSEEDTLQDWAVHDPQALLLAVVDRLVEAVDPEAFATPAHTWRMLAEDPYTGGLLG</sequence>
<dbReference type="Pfam" id="PF14435">
    <property type="entry name" value="SUKH-4"/>
    <property type="match status" value="2"/>
</dbReference>
<organism evidence="1 2">
    <name type="scientific">Kitasatospora aburaviensis</name>
    <dbReference type="NCBI Taxonomy" id="67265"/>
    <lineage>
        <taxon>Bacteria</taxon>
        <taxon>Bacillati</taxon>
        <taxon>Actinomycetota</taxon>
        <taxon>Actinomycetes</taxon>
        <taxon>Kitasatosporales</taxon>
        <taxon>Streptomycetaceae</taxon>
        <taxon>Kitasatospora</taxon>
    </lineage>
</organism>
<keyword evidence="2" id="KW-1185">Reference proteome</keyword>
<protein>
    <submittedName>
        <fullName evidence="1">SUKH-4 family immunity protein</fullName>
    </submittedName>
</protein>
<gene>
    <name evidence="1" type="ORF">ACFP0N_38880</name>
</gene>
<dbReference type="EMBL" id="JBHSOD010000104">
    <property type="protein sequence ID" value="MFC5890933.1"/>
    <property type="molecule type" value="Genomic_DNA"/>
</dbReference>
<evidence type="ECO:0000313" key="1">
    <source>
        <dbReference type="EMBL" id="MFC5890933.1"/>
    </source>
</evidence>
<proteinExistence type="predicted"/>
<dbReference type="Proteomes" id="UP001596067">
    <property type="component" value="Unassembled WGS sequence"/>
</dbReference>
<accession>A0ABW1FDQ9</accession>
<name>A0ABW1FDQ9_9ACTN</name>
<evidence type="ECO:0000313" key="2">
    <source>
        <dbReference type="Proteomes" id="UP001596067"/>
    </source>
</evidence>
<dbReference type="RefSeq" id="WP_380237888.1">
    <property type="nucleotide sequence ID" value="NZ_JBHSOD010000104.1"/>
</dbReference>
<reference evidence="2" key="1">
    <citation type="journal article" date="2019" name="Int. J. Syst. Evol. Microbiol.">
        <title>The Global Catalogue of Microorganisms (GCM) 10K type strain sequencing project: providing services to taxonomists for standard genome sequencing and annotation.</title>
        <authorList>
            <consortium name="The Broad Institute Genomics Platform"/>
            <consortium name="The Broad Institute Genome Sequencing Center for Infectious Disease"/>
            <person name="Wu L."/>
            <person name="Ma J."/>
        </authorList>
    </citation>
    <scope>NUCLEOTIDE SEQUENCE [LARGE SCALE GENOMIC DNA]</scope>
    <source>
        <strain evidence="2">CGMCC 4.1469</strain>
    </source>
</reference>